<sequence length="278" mass="31189">MKTKNCCHPSSHFNIPQVKLSYKTKVNISERPFIRGSLSAGKFLLSTWDKNTLELQETCRVMLLSHSHRILGIYDSTIGNGASCIIDIRHIFATALLANAAAIIVAHNHPSGNLKPSRADEAICNKLIKAGRYLDIAVLDFIIITRGKFLSFADNKLMESVQIYDSVLDEQEEQISRDCIESQSGLPDLEDTSKVTKHLHELATSVKQIPHLLKASPRSLKVEPHNRRSRSKCTFRPPPGRTTSKIRLTGNWLQKSGFHCNSRVSVLPMERMLIVIPE</sequence>
<evidence type="ECO:0000256" key="1">
    <source>
        <dbReference type="ARBA" id="ARBA00022670"/>
    </source>
</evidence>
<feature type="domain" description="MPN" evidence="7">
    <location>
        <begin position="33"/>
        <end position="158"/>
    </location>
</feature>
<evidence type="ECO:0000256" key="3">
    <source>
        <dbReference type="ARBA" id="ARBA00022801"/>
    </source>
</evidence>
<reference evidence="8 9" key="1">
    <citation type="submission" date="2022-04" db="EMBL/GenBank/DDBJ databases">
        <title>The arsenic-methylating capacity of Chitinophaga filiformis YT5 during chitin decomposition.</title>
        <authorList>
            <person name="Chen G."/>
            <person name="Liang Y."/>
        </authorList>
    </citation>
    <scope>NUCLEOTIDE SEQUENCE [LARGE SCALE GENOMIC DNA]</scope>
    <source>
        <strain evidence="8 9">YT5</strain>
    </source>
</reference>
<evidence type="ECO:0000259" key="7">
    <source>
        <dbReference type="PROSITE" id="PS50249"/>
    </source>
</evidence>
<evidence type="ECO:0000256" key="4">
    <source>
        <dbReference type="ARBA" id="ARBA00022833"/>
    </source>
</evidence>
<evidence type="ECO:0000256" key="5">
    <source>
        <dbReference type="ARBA" id="ARBA00023049"/>
    </source>
</evidence>
<proteinExistence type="predicted"/>
<keyword evidence="5" id="KW-0482">Metalloprotease</keyword>
<feature type="region of interest" description="Disordered" evidence="6">
    <location>
        <begin position="223"/>
        <end position="242"/>
    </location>
</feature>
<keyword evidence="4" id="KW-0862">Zinc</keyword>
<dbReference type="InterPro" id="IPR001405">
    <property type="entry name" value="UPF0758"/>
</dbReference>
<dbReference type="PANTHER" id="PTHR30471:SF3">
    <property type="entry name" value="UPF0758 PROTEIN YEES-RELATED"/>
    <property type="match status" value="1"/>
</dbReference>
<dbReference type="InterPro" id="IPR020891">
    <property type="entry name" value="UPF0758_CS"/>
</dbReference>
<organism evidence="8 9">
    <name type="scientific">Chitinophaga filiformis</name>
    <name type="common">Myxococcus filiformis</name>
    <name type="synonym">Flexibacter filiformis</name>
    <dbReference type="NCBI Taxonomy" id="104663"/>
    <lineage>
        <taxon>Bacteria</taxon>
        <taxon>Pseudomonadati</taxon>
        <taxon>Bacteroidota</taxon>
        <taxon>Chitinophagia</taxon>
        <taxon>Chitinophagales</taxon>
        <taxon>Chitinophagaceae</taxon>
        <taxon>Chitinophaga</taxon>
    </lineage>
</organism>
<name>A0ABY4HW24_CHIFI</name>
<protein>
    <recommendedName>
        <fullName evidence="7">MPN domain-containing protein</fullName>
    </recommendedName>
</protein>
<dbReference type="RefSeq" id="WP_247810326.1">
    <property type="nucleotide sequence ID" value="NZ_CP095855.1"/>
</dbReference>
<dbReference type="InterPro" id="IPR037518">
    <property type="entry name" value="MPN"/>
</dbReference>
<keyword evidence="1" id="KW-0645">Protease</keyword>
<dbReference type="PROSITE" id="PS50249">
    <property type="entry name" value="MPN"/>
    <property type="match status" value="1"/>
</dbReference>
<dbReference type="EMBL" id="CP095855">
    <property type="protein sequence ID" value="UPK67984.1"/>
    <property type="molecule type" value="Genomic_DNA"/>
</dbReference>
<dbReference type="Proteomes" id="UP000830198">
    <property type="component" value="Chromosome"/>
</dbReference>
<keyword evidence="9" id="KW-1185">Reference proteome</keyword>
<dbReference type="PANTHER" id="PTHR30471">
    <property type="entry name" value="DNA REPAIR PROTEIN RADC"/>
    <property type="match status" value="1"/>
</dbReference>
<evidence type="ECO:0000256" key="2">
    <source>
        <dbReference type="ARBA" id="ARBA00022723"/>
    </source>
</evidence>
<evidence type="ECO:0000313" key="8">
    <source>
        <dbReference type="EMBL" id="UPK67984.1"/>
    </source>
</evidence>
<dbReference type="Pfam" id="PF04002">
    <property type="entry name" value="RadC"/>
    <property type="match status" value="1"/>
</dbReference>
<evidence type="ECO:0000256" key="6">
    <source>
        <dbReference type="SAM" id="MobiDB-lite"/>
    </source>
</evidence>
<keyword evidence="2" id="KW-0479">Metal-binding</keyword>
<dbReference type="PROSITE" id="PS01302">
    <property type="entry name" value="UPF0758"/>
    <property type="match status" value="1"/>
</dbReference>
<keyword evidence="3" id="KW-0378">Hydrolase</keyword>
<accession>A0ABY4HW24</accession>
<evidence type="ECO:0000313" key="9">
    <source>
        <dbReference type="Proteomes" id="UP000830198"/>
    </source>
</evidence>
<gene>
    <name evidence="8" type="ORF">MYF79_23815</name>
</gene>
<dbReference type="Gene3D" id="3.40.140.10">
    <property type="entry name" value="Cytidine Deaminase, domain 2"/>
    <property type="match status" value="1"/>
</dbReference>
<dbReference type="InterPro" id="IPR025657">
    <property type="entry name" value="RadC_JAB"/>
</dbReference>